<accession>A0A9W6SLK1</accession>
<sequence>MRLLNRAADALLARLIPSDAAKAAACVGCTGVGGCNVTVQYRTDAATCKTYARCRYSGGTCPDGGWTTPWKFCGNYC</sequence>
<gene>
    <name evidence="1" type="ORF">Afil01_28230</name>
</gene>
<dbReference type="Proteomes" id="UP001165079">
    <property type="component" value="Unassembled WGS sequence"/>
</dbReference>
<keyword evidence="2" id="KW-1185">Reference proteome</keyword>
<proteinExistence type="predicted"/>
<reference evidence="1" key="1">
    <citation type="submission" date="2023-03" db="EMBL/GenBank/DDBJ databases">
        <title>Actinorhabdospora filicis NBRC 111898.</title>
        <authorList>
            <person name="Ichikawa N."/>
            <person name="Sato H."/>
            <person name="Tonouchi N."/>
        </authorList>
    </citation>
    <scope>NUCLEOTIDE SEQUENCE</scope>
    <source>
        <strain evidence="1">NBRC 111898</strain>
    </source>
</reference>
<protein>
    <submittedName>
        <fullName evidence="1">Uncharacterized protein</fullName>
    </submittedName>
</protein>
<evidence type="ECO:0000313" key="1">
    <source>
        <dbReference type="EMBL" id="GLZ78016.1"/>
    </source>
</evidence>
<comment type="caution">
    <text evidence="1">The sequence shown here is derived from an EMBL/GenBank/DDBJ whole genome shotgun (WGS) entry which is preliminary data.</text>
</comment>
<organism evidence="1 2">
    <name type="scientific">Actinorhabdospora filicis</name>
    <dbReference type="NCBI Taxonomy" id="1785913"/>
    <lineage>
        <taxon>Bacteria</taxon>
        <taxon>Bacillati</taxon>
        <taxon>Actinomycetota</taxon>
        <taxon>Actinomycetes</taxon>
        <taxon>Micromonosporales</taxon>
        <taxon>Micromonosporaceae</taxon>
        <taxon>Actinorhabdospora</taxon>
    </lineage>
</organism>
<dbReference type="AlphaFoldDB" id="A0A9W6SLK1"/>
<dbReference type="RefSeq" id="WP_285663194.1">
    <property type="nucleotide sequence ID" value="NZ_BSTX01000002.1"/>
</dbReference>
<name>A0A9W6SLK1_9ACTN</name>
<dbReference type="PROSITE" id="PS51257">
    <property type="entry name" value="PROKAR_LIPOPROTEIN"/>
    <property type="match status" value="1"/>
</dbReference>
<dbReference type="EMBL" id="BSTX01000002">
    <property type="protein sequence ID" value="GLZ78016.1"/>
    <property type="molecule type" value="Genomic_DNA"/>
</dbReference>
<evidence type="ECO:0000313" key="2">
    <source>
        <dbReference type="Proteomes" id="UP001165079"/>
    </source>
</evidence>